<comment type="subcellular location">
    <subcellularLocation>
        <location evidence="1">Membrane</location>
        <topology evidence="1">Single-pass membrane protein</topology>
    </subcellularLocation>
</comment>
<organism evidence="8 9">
    <name type="scientific">Gossypium barbadense</name>
    <name type="common">Sea Island cotton</name>
    <name type="synonym">Hibiscus barbadensis</name>
    <dbReference type="NCBI Taxonomy" id="3634"/>
    <lineage>
        <taxon>Eukaryota</taxon>
        <taxon>Viridiplantae</taxon>
        <taxon>Streptophyta</taxon>
        <taxon>Embryophyta</taxon>
        <taxon>Tracheophyta</taxon>
        <taxon>Spermatophyta</taxon>
        <taxon>Magnoliopsida</taxon>
        <taxon>eudicotyledons</taxon>
        <taxon>Gunneridae</taxon>
        <taxon>Pentapetalae</taxon>
        <taxon>rosids</taxon>
        <taxon>malvids</taxon>
        <taxon>Malvales</taxon>
        <taxon>Malvaceae</taxon>
        <taxon>Malvoideae</taxon>
        <taxon>Gossypium</taxon>
    </lineage>
</organism>
<evidence type="ECO:0000256" key="6">
    <source>
        <dbReference type="SAM" id="MobiDB-lite"/>
    </source>
</evidence>
<dbReference type="InterPro" id="IPR007656">
    <property type="entry name" value="GTD-bd"/>
</dbReference>
<evidence type="ECO:0000313" key="8">
    <source>
        <dbReference type="EMBL" id="PPR93312.1"/>
    </source>
</evidence>
<feature type="domain" description="GTD-binding" evidence="7">
    <location>
        <begin position="74"/>
        <end position="172"/>
    </location>
</feature>
<gene>
    <name evidence="8" type="ORF">GOBAR_AA27362</name>
</gene>
<evidence type="ECO:0000256" key="5">
    <source>
        <dbReference type="SAM" id="Coils"/>
    </source>
</evidence>
<dbReference type="GO" id="GO:0016020">
    <property type="term" value="C:membrane"/>
    <property type="evidence" value="ECO:0007669"/>
    <property type="project" value="UniProtKB-SubCell"/>
</dbReference>
<dbReference type="PROSITE" id="PS51775">
    <property type="entry name" value="GTD_BINDING"/>
    <property type="match status" value="1"/>
</dbReference>
<dbReference type="GO" id="GO:0080115">
    <property type="term" value="F:myosin XI tail binding"/>
    <property type="evidence" value="ECO:0007669"/>
    <property type="project" value="UniProtKB-ARBA"/>
</dbReference>
<feature type="coiled-coil region" evidence="5">
    <location>
        <begin position="147"/>
        <end position="181"/>
    </location>
</feature>
<proteinExistence type="predicted"/>
<name>A0A2P5WQE8_GOSBA</name>
<dbReference type="Pfam" id="PF04576">
    <property type="entry name" value="Zein-binding"/>
    <property type="match status" value="1"/>
</dbReference>
<evidence type="ECO:0000256" key="4">
    <source>
        <dbReference type="ARBA" id="ARBA00023136"/>
    </source>
</evidence>
<sequence length="209" mass="24262">MAMNVSTAKEYGNGDDEDKTPTFIKRNRFFRISLADSSSTSPRWKKIPRKLLQEKAEFASEYGDGQVPTEVEGDILLHLKRQVRMDRKSLMSLYMELDEDRNASTVAAYNAMVMITRLQANKVTVQMEALQYQRMMEEQAEYDQEILQEMNNLLVKREEEIKELEDELEIYRHNYGCLKAADFEVGGRLTSRSSSDKEETGNLPKRTQK</sequence>
<dbReference type="InterPro" id="IPR039306">
    <property type="entry name" value="MYOB"/>
</dbReference>
<keyword evidence="5" id="KW-0175">Coiled coil</keyword>
<reference evidence="8 9" key="1">
    <citation type="submission" date="2015-01" db="EMBL/GenBank/DDBJ databases">
        <title>Genome of allotetraploid Gossypium barbadense reveals genomic plasticity and fiber elongation in cotton evolution.</title>
        <authorList>
            <person name="Chen X."/>
            <person name="Liu X."/>
            <person name="Zhao B."/>
            <person name="Zheng H."/>
            <person name="Hu Y."/>
            <person name="Lu G."/>
            <person name="Yang C."/>
            <person name="Chen J."/>
            <person name="Shan C."/>
            <person name="Zhang L."/>
            <person name="Zhou Y."/>
            <person name="Wang L."/>
            <person name="Guo W."/>
            <person name="Bai Y."/>
            <person name="Ruan J."/>
            <person name="Shangguan X."/>
            <person name="Mao Y."/>
            <person name="Jiang J."/>
            <person name="Zhu Y."/>
            <person name="Lei J."/>
            <person name="Kang H."/>
            <person name="Chen S."/>
            <person name="He X."/>
            <person name="Wang R."/>
            <person name="Wang Y."/>
            <person name="Chen J."/>
            <person name="Wang L."/>
            <person name="Yu S."/>
            <person name="Wang B."/>
            <person name="Wei J."/>
            <person name="Song S."/>
            <person name="Lu X."/>
            <person name="Gao Z."/>
            <person name="Gu W."/>
            <person name="Deng X."/>
            <person name="Ma D."/>
            <person name="Wang S."/>
            <person name="Liang W."/>
            <person name="Fang L."/>
            <person name="Cai C."/>
            <person name="Zhu X."/>
            <person name="Zhou B."/>
            <person name="Zhang Y."/>
            <person name="Chen Z."/>
            <person name="Xu S."/>
            <person name="Zhu R."/>
            <person name="Wang S."/>
            <person name="Zhang T."/>
            <person name="Zhao G."/>
        </authorList>
    </citation>
    <scope>NUCLEOTIDE SEQUENCE [LARGE SCALE GENOMIC DNA]</scope>
    <source>
        <strain evidence="9">cv. Xinhai21</strain>
        <tissue evidence="8">Leaf</tissue>
    </source>
</reference>
<dbReference type="OrthoDB" id="1853282at2759"/>
<dbReference type="PANTHER" id="PTHR31448:SF9">
    <property type="entry name" value="MYOSIN-BINDING PROTEIN 6-RELATED"/>
    <property type="match status" value="1"/>
</dbReference>
<dbReference type="AlphaFoldDB" id="A0A2P5WQE8"/>
<protein>
    <recommendedName>
        <fullName evidence="7">GTD-binding domain-containing protein</fullName>
    </recommendedName>
</protein>
<dbReference type="Proteomes" id="UP000239757">
    <property type="component" value="Unassembled WGS sequence"/>
</dbReference>
<accession>A0A2P5WQE8</accession>
<dbReference type="PANTHER" id="PTHR31448">
    <property type="entry name" value="MYOSIN-BINDING PROTEIN 2"/>
    <property type="match status" value="1"/>
</dbReference>
<evidence type="ECO:0000256" key="2">
    <source>
        <dbReference type="ARBA" id="ARBA00022692"/>
    </source>
</evidence>
<evidence type="ECO:0000256" key="3">
    <source>
        <dbReference type="ARBA" id="ARBA00022989"/>
    </source>
</evidence>
<evidence type="ECO:0000256" key="1">
    <source>
        <dbReference type="ARBA" id="ARBA00004167"/>
    </source>
</evidence>
<keyword evidence="4" id="KW-0472">Membrane</keyword>
<keyword evidence="2" id="KW-0812">Transmembrane</keyword>
<keyword evidence="3" id="KW-1133">Transmembrane helix</keyword>
<evidence type="ECO:0000313" key="9">
    <source>
        <dbReference type="Proteomes" id="UP000239757"/>
    </source>
</evidence>
<evidence type="ECO:0000259" key="7">
    <source>
        <dbReference type="PROSITE" id="PS51775"/>
    </source>
</evidence>
<dbReference type="EMBL" id="KZ666831">
    <property type="protein sequence ID" value="PPR93312.1"/>
    <property type="molecule type" value="Genomic_DNA"/>
</dbReference>
<feature type="region of interest" description="Disordered" evidence="6">
    <location>
        <begin position="188"/>
        <end position="209"/>
    </location>
</feature>